<dbReference type="CDD" id="cd02440">
    <property type="entry name" value="AdoMet_MTases"/>
    <property type="match status" value="1"/>
</dbReference>
<dbReference type="EMBL" id="QWFX01000006">
    <property type="protein sequence ID" value="RIJ30697.1"/>
    <property type="molecule type" value="Genomic_DNA"/>
</dbReference>
<keyword evidence="2" id="KW-1185">Reference proteome</keyword>
<evidence type="ECO:0000313" key="1">
    <source>
        <dbReference type="EMBL" id="RIJ30697.1"/>
    </source>
</evidence>
<dbReference type="Pfam" id="PF07021">
    <property type="entry name" value="MetW"/>
    <property type="match status" value="1"/>
</dbReference>
<dbReference type="InterPro" id="IPR029063">
    <property type="entry name" value="SAM-dependent_MTases_sf"/>
</dbReference>
<dbReference type="RefSeq" id="WP_119376005.1">
    <property type="nucleotide sequence ID" value="NZ_QWFX01000006.1"/>
</dbReference>
<reference evidence="1 2" key="1">
    <citation type="submission" date="2018-08" db="EMBL/GenBank/DDBJ databases">
        <title>Henriciella mobilis sp. nov., isolated from seawater.</title>
        <authorList>
            <person name="Cheng H."/>
            <person name="Wu Y.-H."/>
            <person name="Xu X.-W."/>
            <person name="Guo L.-L."/>
        </authorList>
    </citation>
    <scope>NUCLEOTIDE SEQUENCE [LARGE SCALE GENOMIC DNA]</scope>
    <source>
        <strain evidence="1 2">JN25</strain>
    </source>
</reference>
<evidence type="ECO:0000313" key="2">
    <source>
        <dbReference type="Proteomes" id="UP000266385"/>
    </source>
</evidence>
<accession>A0A399RL13</accession>
<gene>
    <name evidence="1" type="ORF">D1223_08765</name>
</gene>
<keyword evidence="1" id="KW-0489">Methyltransferase</keyword>
<dbReference type="InterPro" id="IPR010743">
    <property type="entry name" value="Methionine_synth_MetW"/>
</dbReference>
<comment type="caution">
    <text evidence="1">The sequence shown here is derived from an EMBL/GenBank/DDBJ whole genome shotgun (WGS) entry which is preliminary data.</text>
</comment>
<dbReference type="Gene3D" id="3.40.50.150">
    <property type="entry name" value="Vaccinia Virus protein VP39"/>
    <property type="match status" value="1"/>
</dbReference>
<protein>
    <submittedName>
        <fullName evidence="1">Methyltransferase domain-containing protein</fullName>
    </submittedName>
</protein>
<sequence length="203" mass="22296">MSETRSIRADHLAIASRVPAGARVLDVGCGNGDLLALLKEQKQVNARGLELSPHEAGIALARGLSVIQGDADSDLEVFPDDGFDVAILSKAIQQMRRPAFVLQELARIAPEMIVSFRNFGLWQRRFSLVTTGRMPGHRDWHDDGALHPSTARDMIDLTHAMGLEMVAMAPMRNGKVGEFRSTGLSRLNWGADEVILHLRRSGH</sequence>
<dbReference type="GO" id="GO:0032259">
    <property type="term" value="P:methylation"/>
    <property type="evidence" value="ECO:0007669"/>
    <property type="project" value="UniProtKB-KW"/>
</dbReference>
<dbReference type="GO" id="GO:0008168">
    <property type="term" value="F:methyltransferase activity"/>
    <property type="evidence" value="ECO:0007669"/>
    <property type="project" value="UniProtKB-KW"/>
</dbReference>
<name>A0A399RL13_9PROT</name>
<organism evidence="1 2">
    <name type="scientific">Henriciella mobilis</name>
    <dbReference type="NCBI Taxonomy" id="2305467"/>
    <lineage>
        <taxon>Bacteria</taxon>
        <taxon>Pseudomonadati</taxon>
        <taxon>Pseudomonadota</taxon>
        <taxon>Alphaproteobacteria</taxon>
        <taxon>Hyphomonadales</taxon>
        <taxon>Hyphomonadaceae</taxon>
        <taxon>Henriciella</taxon>
    </lineage>
</organism>
<dbReference type="Proteomes" id="UP000266385">
    <property type="component" value="Unassembled WGS sequence"/>
</dbReference>
<dbReference type="OrthoDB" id="9792690at2"/>
<keyword evidence="1" id="KW-0808">Transferase</keyword>
<dbReference type="AlphaFoldDB" id="A0A399RL13"/>
<proteinExistence type="predicted"/>
<dbReference type="SUPFAM" id="SSF53335">
    <property type="entry name" value="S-adenosyl-L-methionine-dependent methyltransferases"/>
    <property type="match status" value="1"/>
</dbReference>